<gene>
    <name evidence="1" type="ORF">QRT05_11605</name>
</gene>
<dbReference type="PANTHER" id="PTHR32011:SF2">
    <property type="entry name" value="OS08G0472400 PROTEIN"/>
    <property type="match status" value="1"/>
</dbReference>
<proteinExistence type="predicted"/>
<name>A0ABT7S8M7_9CELL</name>
<protein>
    <recommendedName>
        <fullName evidence="3">SMI1/KNR4 family protein</fullName>
    </recommendedName>
</protein>
<dbReference type="PANTHER" id="PTHR32011">
    <property type="entry name" value="OS08G0472400 PROTEIN"/>
    <property type="match status" value="1"/>
</dbReference>
<keyword evidence="2" id="KW-1185">Reference proteome</keyword>
<evidence type="ECO:0000313" key="2">
    <source>
        <dbReference type="Proteomes" id="UP001321453"/>
    </source>
</evidence>
<dbReference type="RefSeq" id="WP_289447435.1">
    <property type="nucleotide sequence ID" value="NZ_JAUCGR010000003.1"/>
</dbReference>
<evidence type="ECO:0000313" key="1">
    <source>
        <dbReference type="EMBL" id="MDM7831980.1"/>
    </source>
</evidence>
<accession>A0ABT7S8M7</accession>
<dbReference type="EMBL" id="JAUCGR010000003">
    <property type="protein sequence ID" value="MDM7831980.1"/>
    <property type="molecule type" value="Genomic_DNA"/>
</dbReference>
<sequence>MTLRRRRPGEQVRVPRSAWDVAEEAHELLTYAGERIGPGLSSDEREQVEERLGFRFAPVHRAFLALGLPRGPLWPNWRSGSTRDLGARLRLPVDGVVADVLEHDFWPTRWGPRPHGLDAREQAARARLATVPTVVPLFGQRYLPAEDPLPTVPVLAIHRTEVVVYARDLVDYVNREFSMGHPRRDSEPERAARVPFWTDLADVVEASRRGQGIMSP</sequence>
<reference evidence="1 2" key="1">
    <citation type="submission" date="2023-06" db="EMBL/GenBank/DDBJ databases">
        <title>Cellulomonas sp. MW9 Whole genome sequence.</title>
        <authorList>
            <person name="Park S."/>
        </authorList>
    </citation>
    <scope>NUCLEOTIDE SEQUENCE [LARGE SCALE GENOMIC DNA]</scope>
    <source>
        <strain evidence="1 2">MW9</strain>
    </source>
</reference>
<dbReference type="Proteomes" id="UP001321453">
    <property type="component" value="Unassembled WGS sequence"/>
</dbReference>
<comment type="caution">
    <text evidence="1">The sequence shown here is derived from an EMBL/GenBank/DDBJ whole genome shotgun (WGS) entry which is preliminary data.</text>
</comment>
<organism evidence="1 2">
    <name type="scientific">Cellulomonas edaphi</name>
    <dbReference type="NCBI Taxonomy" id="3053468"/>
    <lineage>
        <taxon>Bacteria</taxon>
        <taxon>Bacillati</taxon>
        <taxon>Actinomycetota</taxon>
        <taxon>Actinomycetes</taxon>
        <taxon>Micrococcales</taxon>
        <taxon>Cellulomonadaceae</taxon>
        <taxon>Cellulomonas</taxon>
    </lineage>
</organism>
<evidence type="ECO:0008006" key="3">
    <source>
        <dbReference type="Google" id="ProtNLM"/>
    </source>
</evidence>